<dbReference type="Proteomes" id="UP000078148">
    <property type="component" value="Chromosome"/>
</dbReference>
<reference evidence="3" key="1">
    <citation type="submission" date="2015-10" db="EMBL/GenBank/DDBJ databases">
        <title>Genome of Paenibacillus bovis sp. nov.</title>
        <authorList>
            <person name="Wu Z."/>
            <person name="Gao C."/>
            <person name="Liu Z."/>
            <person name="Zheng H."/>
        </authorList>
    </citation>
    <scope>NUCLEOTIDE SEQUENCE [LARGE SCALE GENOMIC DNA]</scope>
    <source>
        <strain evidence="3">BD3526</strain>
    </source>
</reference>
<evidence type="ECO:0000256" key="1">
    <source>
        <dbReference type="SAM" id="SignalP"/>
    </source>
</evidence>
<dbReference type="RefSeq" id="WP_060535425.1">
    <property type="nucleotide sequence ID" value="NZ_CP013023.1"/>
</dbReference>
<feature type="chain" id="PRO_5008005946" evidence="1">
    <location>
        <begin position="26"/>
        <end position="338"/>
    </location>
</feature>
<dbReference type="Gene3D" id="2.60.120.380">
    <property type="match status" value="1"/>
</dbReference>
<evidence type="ECO:0000313" key="2">
    <source>
        <dbReference type="EMBL" id="ANF97312.1"/>
    </source>
</evidence>
<protein>
    <submittedName>
        <fullName evidence="2">Uncharacterized protein</fullName>
    </submittedName>
</protein>
<evidence type="ECO:0000313" key="3">
    <source>
        <dbReference type="Proteomes" id="UP000078148"/>
    </source>
</evidence>
<dbReference type="EMBL" id="CP013023">
    <property type="protein sequence ID" value="ANF97312.1"/>
    <property type="molecule type" value="Genomic_DNA"/>
</dbReference>
<keyword evidence="1" id="KW-0732">Signal</keyword>
<keyword evidence="3" id="KW-1185">Reference proteome</keyword>
<gene>
    <name evidence="2" type="ORF">AR543_15760</name>
</gene>
<dbReference type="AlphaFoldDB" id="A0A172ZIU1"/>
<dbReference type="OrthoDB" id="2586265at2"/>
<feature type="signal peptide" evidence="1">
    <location>
        <begin position="1"/>
        <end position="25"/>
    </location>
</feature>
<name>A0A172ZIU1_9BACL</name>
<proteinExistence type="predicted"/>
<sequence>MKSNPFLSKIMVTLLVVSWAPGTLGSLTSAAGLDRSDTGTIVTIPADSITNSLQPNNAAVPVSEQPTATANTYLASSTPTLPPAVVTPPTNTTRETAIEIKPDTPIESYLPPSQSDGQGNYSGGALYYKVTLTERQKMTFMMLMPPGINYHMFMESTAGFRSSGPYQQLNYVGGPGTYYLEITEGGTSGSLTVPFNLRLILSPKIDNYEQYSDDSFVTEVYDWGPTRHTIDNPFDEDWKALNIPENGKLTLSLDNPSNSKGVYKAELYDQSSRLIGTVYQNAPKTFDIPMNGYYTRVYSAKGSYDPDVYYTLSLDFKTPPKPVCDWEIGDVWVCTWPK</sequence>
<organism evidence="2 3">
    <name type="scientific">Paenibacillus bovis</name>
    <dbReference type="NCBI Taxonomy" id="1616788"/>
    <lineage>
        <taxon>Bacteria</taxon>
        <taxon>Bacillati</taxon>
        <taxon>Bacillota</taxon>
        <taxon>Bacilli</taxon>
        <taxon>Bacillales</taxon>
        <taxon>Paenibacillaceae</taxon>
        <taxon>Paenibacillus</taxon>
    </lineage>
</organism>
<accession>A0A172ZIU1</accession>
<reference evidence="2 3" key="2">
    <citation type="journal article" date="2016" name="Int. J. Syst. Evol. Microbiol.">
        <title>Paenibacillus bovis sp. nov., isolated from raw yak (Bos grunniens) milk.</title>
        <authorList>
            <person name="Gao C."/>
            <person name="Han J."/>
            <person name="Liu Z."/>
            <person name="Xu X."/>
            <person name="Hang F."/>
            <person name="Wu Z."/>
        </authorList>
    </citation>
    <scope>NUCLEOTIDE SEQUENCE [LARGE SCALE GENOMIC DNA]</scope>
    <source>
        <strain evidence="2 3">BD3526</strain>
    </source>
</reference>
<dbReference type="STRING" id="1616788.AR543_15760"/>
<dbReference type="KEGG" id="pbv:AR543_15760"/>